<name>A0A7R8UF56_HERIL</name>
<dbReference type="Proteomes" id="UP000594454">
    <property type="component" value="Chromosome 1"/>
</dbReference>
<evidence type="ECO:0000313" key="3">
    <source>
        <dbReference type="Proteomes" id="UP000594454"/>
    </source>
</evidence>
<proteinExistence type="predicted"/>
<organism evidence="2 3">
    <name type="scientific">Hermetia illucens</name>
    <name type="common">Black soldier fly</name>
    <dbReference type="NCBI Taxonomy" id="343691"/>
    <lineage>
        <taxon>Eukaryota</taxon>
        <taxon>Metazoa</taxon>
        <taxon>Ecdysozoa</taxon>
        <taxon>Arthropoda</taxon>
        <taxon>Hexapoda</taxon>
        <taxon>Insecta</taxon>
        <taxon>Pterygota</taxon>
        <taxon>Neoptera</taxon>
        <taxon>Endopterygota</taxon>
        <taxon>Diptera</taxon>
        <taxon>Brachycera</taxon>
        <taxon>Stratiomyomorpha</taxon>
        <taxon>Stratiomyidae</taxon>
        <taxon>Hermetiinae</taxon>
        <taxon>Hermetia</taxon>
    </lineage>
</organism>
<dbReference type="EMBL" id="LR899009">
    <property type="protein sequence ID" value="CAD7079670.1"/>
    <property type="molecule type" value="Genomic_DNA"/>
</dbReference>
<dbReference type="AlphaFoldDB" id="A0A7R8UF56"/>
<accession>A0A7R8UF56</accession>
<evidence type="ECO:0000256" key="1">
    <source>
        <dbReference type="SAM" id="Coils"/>
    </source>
</evidence>
<keyword evidence="3" id="KW-1185">Reference proteome</keyword>
<feature type="coiled-coil region" evidence="1">
    <location>
        <begin position="204"/>
        <end position="231"/>
    </location>
</feature>
<evidence type="ECO:0000313" key="2">
    <source>
        <dbReference type="EMBL" id="CAD7079670.1"/>
    </source>
</evidence>
<reference evidence="2 3" key="1">
    <citation type="submission" date="2020-11" db="EMBL/GenBank/DDBJ databases">
        <authorList>
            <person name="Wallbank WR R."/>
            <person name="Pardo Diaz C."/>
            <person name="Kozak K."/>
            <person name="Martin S."/>
            <person name="Jiggins C."/>
            <person name="Moest M."/>
            <person name="Warren A I."/>
            <person name="Generalovic N T."/>
            <person name="Byers J.R.P. K."/>
            <person name="Montejo-Kovacevich G."/>
            <person name="Yen C E."/>
        </authorList>
    </citation>
    <scope>NUCLEOTIDE SEQUENCE [LARGE SCALE GENOMIC DNA]</scope>
</reference>
<dbReference type="InParanoid" id="A0A7R8UF56"/>
<sequence length="287" mass="33055">MDIPNKFVNLMDTEIPEQVKAILSYGPKFGKGESKWEEGTYDNIISAVIHSKQGEWADEVEIMNIKDSIRELQGYLKQTNSTKIKTKKAERWYKAMRTTSEFVTNNPEIHIMESDKGKVTVAINKEDYEQKVKQFVNKGVEEKKIFEVVNEKYIGNRLNAKIRRIIKENIKALKSRQAKLVELKDLIKRKNNMNDTGKVESTAIENINTRINQLKEDIQNTTNLKKLMNRVTEKSGLEIPRMYDTVKIHTQDKPIRPIVDTRNSVGGPIAEMLATILKAYKCKVVNV</sequence>
<gene>
    <name evidence="2" type="ORF">HERILL_LOCUS2874</name>
</gene>
<protein>
    <submittedName>
        <fullName evidence="2">Uncharacterized protein</fullName>
    </submittedName>
</protein>
<keyword evidence="1" id="KW-0175">Coiled coil</keyword>